<reference evidence="1" key="1">
    <citation type="submission" date="2023-03" db="EMBL/GenBank/DDBJ databases">
        <title>Massive genome expansion in bonnet fungi (Mycena s.s.) driven by repeated elements and novel gene families across ecological guilds.</title>
        <authorList>
            <consortium name="Lawrence Berkeley National Laboratory"/>
            <person name="Harder C.B."/>
            <person name="Miyauchi S."/>
            <person name="Viragh M."/>
            <person name="Kuo A."/>
            <person name="Thoen E."/>
            <person name="Andreopoulos B."/>
            <person name="Lu D."/>
            <person name="Skrede I."/>
            <person name="Drula E."/>
            <person name="Henrissat B."/>
            <person name="Morin E."/>
            <person name="Kohler A."/>
            <person name="Barry K."/>
            <person name="LaButti K."/>
            <person name="Morin E."/>
            <person name="Salamov A."/>
            <person name="Lipzen A."/>
            <person name="Mereny Z."/>
            <person name="Hegedus B."/>
            <person name="Baldrian P."/>
            <person name="Stursova M."/>
            <person name="Weitz H."/>
            <person name="Taylor A."/>
            <person name="Grigoriev I.V."/>
            <person name="Nagy L.G."/>
            <person name="Martin F."/>
            <person name="Kauserud H."/>
        </authorList>
    </citation>
    <scope>NUCLEOTIDE SEQUENCE</scope>
    <source>
        <strain evidence="1">CBHHK182m</strain>
    </source>
</reference>
<dbReference type="AlphaFoldDB" id="A0AAD7N8B0"/>
<name>A0AAD7N8B0_9AGAR</name>
<dbReference type="Proteomes" id="UP001215598">
    <property type="component" value="Unassembled WGS sequence"/>
</dbReference>
<dbReference type="EMBL" id="JARKIB010000066">
    <property type="protein sequence ID" value="KAJ7750259.1"/>
    <property type="molecule type" value="Genomic_DNA"/>
</dbReference>
<sequence>MPHKGSMLLRHNRLTFQTALPATNSLEPHDRVLRDAIVGISGMATREINCPHRTLRRRWDTHIKRLLAGTTPNYTRFQDYNGKPYYRDLSGTWVEATMMPAQVPHLLPPQGRVLLPDRLAP</sequence>
<keyword evidence="2" id="KW-1185">Reference proteome</keyword>
<evidence type="ECO:0000313" key="1">
    <source>
        <dbReference type="EMBL" id="KAJ7750259.1"/>
    </source>
</evidence>
<evidence type="ECO:0000313" key="2">
    <source>
        <dbReference type="Proteomes" id="UP001215598"/>
    </source>
</evidence>
<organism evidence="1 2">
    <name type="scientific">Mycena metata</name>
    <dbReference type="NCBI Taxonomy" id="1033252"/>
    <lineage>
        <taxon>Eukaryota</taxon>
        <taxon>Fungi</taxon>
        <taxon>Dikarya</taxon>
        <taxon>Basidiomycota</taxon>
        <taxon>Agaricomycotina</taxon>
        <taxon>Agaricomycetes</taxon>
        <taxon>Agaricomycetidae</taxon>
        <taxon>Agaricales</taxon>
        <taxon>Marasmiineae</taxon>
        <taxon>Mycenaceae</taxon>
        <taxon>Mycena</taxon>
    </lineage>
</organism>
<gene>
    <name evidence="1" type="ORF">B0H16DRAFT_1724661</name>
</gene>
<proteinExistence type="predicted"/>
<accession>A0AAD7N8B0</accession>
<protein>
    <submittedName>
        <fullName evidence="1">Uncharacterized protein</fullName>
    </submittedName>
</protein>
<comment type="caution">
    <text evidence="1">The sequence shown here is derived from an EMBL/GenBank/DDBJ whole genome shotgun (WGS) entry which is preliminary data.</text>
</comment>